<proteinExistence type="predicted"/>
<dbReference type="Proteomes" id="UP001258994">
    <property type="component" value="Chromosome"/>
</dbReference>
<keyword evidence="2" id="KW-1185">Reference proteome</keyword>
<sequence length="59" mass="5872">MNILQRFIEDESGLTAVEYAVAGSLVAGVAAGAFTLLGDAAEDSITCLNGAVNGVANPC</sequence>
<dbReference type="RefSeq" id="WP_348392427.1">
    <property type="nucleotide sequence ID" value="NZ_CP134145.1"/>
</dbReference>
<gene>
    <name evidence="1" type="ORF">RGQ13_04800</name>
</gene>
<name>A0ABY9TXT1_9GAMM</name>
<evidence type="ECO:0000313" key="2">
    <source>
        <dbReference type="Proteomes" id="UP001258994"/>
    </source>
</evidence>
<protein>
    <submittedName>
        <fullName evidence="1">Flp family type IVb pilin</fullName>
    </submittedName>
</protein>
<dbReference type="EMBL" id="CP134145">
    <property type="protein sequence ID" value="WNC73315.1"/>
    <property type="molecule type" value="Genomic_DNA"/>
</dbReference>
<evidence type="ECO:0000313" key="1">
    <source>
        <dbReference type="EMBL" id="WNC73315.1"/>
    </source>
</evidence>
<organism evidence="1 2">
    <name type="scientific">Thalassotalea psychrophila</name>
    <dbReference type="NCBI Taxonomy" id="3065647"/>
    <lineage>
        <taxon>Bacteria</taxon>
        <taxon>Pseudomonadati</taxon>
        <taxon>Pseudomonadota</taxon>
        <taxon>Gammaproteobacteria</taxon>
        <taxon>Alteromonadales</taxon>
        <taxon>Colwelliaceae</taxon>
        <taxon>Thalassotalea</taxon>
    </lineage>
</organism>
<reference evidence="2" key="1">
    <citation type="submission" date="2023-09" db="EMBL/GenBank/DDBJ databases">
        <authorList>
            <person name="Li S."/>
            <person name="Li X."/>
            <person name="Zhang C."/>
            <person name="Zhao Z."/>
        </authorList>
    </citation>
    <scope>NUCLEOTIDE SEQUENCE [LARGE SCALE GENOMIC DNA]</scope>
    <source>
        <strain evidence="2">SQ149</strain>
    </source>
</reference>
<accession>A0ABY9TXT1</accession>